<reference evidence="2 3" key="1">
    <citation type="submission" date="2014-12" db="EMBL/GenBank/DDBJ databases">
        <title>Genome assembly of Enhygromyxa salina DSM 15201.</title>
        <authorList>
            <person name="Sharma G."/>
            <person name="Subramanian S."/>
        </authorList>
    </citation>
    <scope>NUCLEOTIDE SEQUENCE [LARGE SCALE GENOMIC DNA]</scope>
    <source>
        <strain evidence="2 3">DSM 15201</strain>
    </source>
</reference>
<name>A0A0C2DFC5_9BACT</name>
<gene>
    <name evidence="2" type="ORF">DB30_01431</name>
</gene>
<dbReference type="AlphaFoldDB" id="A0A0C2DFC5"/>
<feature type="region of interest" description="Disordered" evidence="1">
    <location>
        <begin position="1"/>
        <end position="76"/>
    </location>
</feature>
<comment type="caution">
    <text evidence="2">The sequence shown here is derived from an EMBL/GenBank/DDBJ whole genome shotgun (WGS) entry which is preliminary data.</text>
</comment>
<sequence>MNGESRRTNFLHDELQTIDQPSEASDPRSANRATREARRRRSTAERWPQLPRQEPADGAPSDGRSCPDKSPQMERR</sequence>
<proteinExistence type="predicted"/>
<evidence type="ECO:0000313" key="3">
    <source>
        <dbReference type="Proteomes" id="UP000031599"/>
    </source>
</evidence>
<feature type="compositionally biased region" description="Basic and acidic residues" evidence="1">
    <location>
        <begin position="65"/>
        <end position="76"/>
    </location>
</feature>
<protein>
    <submittedName>
        <fullName evidence="2">Uncharacterized protein</fullName>
    </submittedName>
</protein>
<dbReference type="Proteomes" id="UP000031599">
    <property type="component" value="Unassembled WGS sequence"/>
</dbReference>
<organism evidence="2 3">
    <name type="scientific">Enhygromyxa salina</name>
    <dbReference type="NCBI Taxonomy" id="215803"/>
    <lineage>
        <taxon>Bacteria</taxon>
        <taxon>Pseudomonadati</taxon>
        <taxon>Myxococcota</taxon>
        <taxon>Polyangia</taxon>
        <taxon>Nannocystales</taxon>
        <taxon>Nannocystaceae</taxon>
        <taxon>Enhygromyxa</taxon>
    </lineage>
</organism>
<evidence type="ECO:0000313" key="2">
    <source>
        <dbReference type="EMBL" id="KIG18322.1"/>
    </source>
</evidence>
<accession>A0A0C2DFC5</accession>
<dbReference type="EMBL" id="JMCC02000013">
    <property type="protein sequence ID" value="KIG18322.1"/>
    <property type="molecule type" value="Genomic_DNA"/>
</dbReference>
<evidence type="ECO:0000256" key="1">
    <source>
        <dbReference type="SAM" id="MobiDB-lite"/>
    </source>
</evidence>
<feature type="compositionally biased region" description="Basic and acidic residues" evidence="1">
    <location>
        <begin position="1"/>
        <end position="15"/>
    </location>
</feature>